<dbReference type="PANTHER" id="PTHR43329">
    <property type="entry name" value="EPOXIDE HYDROLASE"/>
    <property type="match status" value="1"/>
</dbReference>
<feature type="domain" description="AB hydrolase-1" evidence="2">
    <location>
        <begin position="25"/>
        <end position="273"/>
    </location>
</feature>
<dbReference type="InterPro" id="IPR029058">
    <property type="entry name" value="AB_hydrolase_fold"/>
</dbReference>
<dbReference type="AlphaFoldDB" id="A0A2P4UN29"/>
<evidence type="ECO:0000313" key="3">
    <source>
        <dbReference type="EMBL" id="POM26453.1"/>
    </source>
</evidence>
<evidence type="ECO:0000259" key="2">
    <source>
        <dbReference type="Pfam" id="PF00561"/>
    </source>
</evidence>
<sequence length="295" mass="33357">MFLPQFVDADDVLLHVEADGPEDGPPVLFLHGWPDLWFTFEQQMNALVEQGYRVLAPDQRGYGLSSKPAAVSDYAMPKLIGDIVLLIERQELGPVHLVGHDWGGAVAWALAIERPDLVRSLTIVNCPHPQVFAEALTRKPSQMLRSWYMIAFQIPGLAEAVLGARDGAFLASMLKHGARLSDADLKRHRAVWRHPGTIQRPLMWYRAMFRTMLPSIRAGRALPDMTVRVPTQIIWGRRDGVLGRHLAEPSAAMCEESELHWLDTRHWPHREEPLRVTELLTSWCARHAEESDASH</sequence>
<reference evidence="3 4" key="1">
    <citation type="journal article" date="2017" name="Chemistry">
        <title>Isolation, Biosynthesis and Chemical Modifications of Rubterolones A-F: Rare Tropolone Alkaloids from Actinomadura sp. 5-2.</title>
        <authorList>
            <person name="Guo H."/>
            <person name="Benndorf R."/>
            <person name="Leichnitz D."/>
            <person name="Klassen J.L."/>
            <person name="Vollmers J."/>
            <person name="Gorls H."/>
            <person name="Steinacker M."/>
            <person name="Weigel C."/>
            <person name="Dahse H.M."/>
            <person name="Kaster A.K."/>
            <person name="de Beer Z.W."/>
            <person name="Poulsen M."/>
            <person name="Beemelmanns C."/>
        </authorList>
    </citation>
    <scope>NUCLEOTIDE SEQUENCE [LARGE SCALE GENOMIC DNA]</scope>
    <source>
        <strain evidence="3 4">5-2</strain>
    </source>
</reference>
<protein>
    <submittedName>
        <fullName evidence="3">Haloalkane dehalogenase</fullName>
        <ecNumber evidence="3">3.8.1.5</ecNumber>
    </submittedName>
</protein>
<name>A0A2P4UN29_9ACTN</name>
<evidence type="ECO:0000313" key="4">
    <source>
        <dbReference type="Proteomes" id="UP000242367"/>
    </source>
</evidence>
<dbReference type="PRINTS" id="PR00412">
    <property type="entry name" value="EPOXHYDRLASE"/>
</dbReference>
<dbReference type="InterPro" id="IPR000639">
    <property type="entry name" value="Epox_hydrolase-like"/>
</dbReference>
<dbReference type="GO" id="GO:0018786">
    <property type="term" value="F:haloalkane dehalogenase activity"/>
    <property type="evidence" value="ECO:0007669"/>
    <property type="project" value="UniProtKB-EC"/>
</dbReference>
<accession>A0A2P4UN29</accession>
<gene>
    <name evidence="3" type="primary">dhmA</name>
    <name evidence="3" type="ORF">BTM25_08540</name>
</gene>
<keyword evidence="4" id="KW-1185">Reference proteome</keyword>
<dbReference type="EMBL" id="MTBP01000001">
    <property type="protein sequence ID" value="POM26453.1"/>
    <property type="molecule type" value="Genomic_DNA"/>
</dbReference>
<dbReference type="PRINTS" id="PR00111">
    <property type="entry name" value="ABHYDROLASE"/>
</dbReference>
<comment type="caution">
    <text evidence="3">The sequence shown here is derived from an EMBL/GenBank/DDBJ whole genome shotgun (WGS) entry which is preliminary data.</text>
</comment>
<dbReference type="Proteomes" id="UP000242367">
    <property type="component" value="Unassembled WGS sequence"/>
</dbReference>
<dbReference type="Gene3D" id="3.40.50.1820">
    <property type="entry name" value="alpha/beta hydrolase"/>
    <property type="match status" value="1"/>
</dbReference>
<dbReference type="RefSeq" id="WP_103561418.1">
    <property type="nucleotide sequence ID" value="NZ_MTBP01000001.1"/>
</dbReference>
<organism evidence="3 4">
    <name type="scientific">Actinomadura rubteroloni</name>
    <dbReference type="NCBI Taxonomy" id="1926885"/>
    <lineage>
        <taxon>Bacteria</taxon>
        <taxon>Bacillati</taxon>
        <taxon>Actinomycetota</taxon>
        <taxon>Actinomycetes</taxon>
        <taxon>Streptosporangiales</taxon>
        <taxon>Thermomonosporaceae</taxon>
        <taxon>Actinomadura</taxon>
    </lineage>
</organism>
<dbReference type="SUPFAM" id="SSF53474">
    <property type="entry name" value="alpha/beta-Hydrolases"/>
    <property type="match status" value="1"/>
</dbReference>
<proteinExistence type="predicted"/>
<keyword evidence="1 3" id="KW-0378">Hydrolase</keyword>
<dbReference type="Pfam" id="PF00561">
    <property type="entry name" value="Abhydrolase_1"/>
    <property type="match status" value="1"/>
</dbReference>
<evidence type="ECO:0000256" key="1">
    <source>
        <dbReference type="ARBA" id="ARBA00022801"/>
    </source>
</evidence>
<dbReference type="EC" id="3.8.1.5" evidence="3"/>
<dbReference type="InterPro" id="IPR000073">
    <property type="entry name" value="AB_hydrolase_1"/>
</dbReference>